<keyword evidence="9" id="KW-1185">Reference proteome</keyword>
<keyword evidence="4" id="KW-0653">Protein transport</keyword>
<gene>
    <name evidence="8" type="ORF">FA09DRAFT_329259</name>
</gene>
<feature type="compositionally biased region" description="Polar residues" evidence="5">
    <location>
        <begin position="252"/>
        <end position="262"/>
    </location>
</feature>
<dbReference type="GO" id="GO:0006890">
    <property type="term" value="P:retrograde vesicle-mediated transport, Golgi to endoplasmic reticulum"/>
    <property type="evidence" value="ECO:0007669"/>
    <property type="project" value="InterPro"/>
</dbReference>
<dbReference type="RefSeq" id="XP_025599042.1">
    <property type="nucleotide sequence ID" value="XM_025742102.1"/>
</dbReference>
<feature type="compositionally biased region" description="Low complexity" evidence="5">
    <location>
        <begin position="856"/>
        <end position="869"/>
    </location>
</feature>
<comment type="subcellular location">
    <subcellularLocation>
        <location evidence="1">Endoplasmic reticulum</location>
    </subcellularLocation>
</comment>
<feature type="region of interest" description="Disordered" evidence="5">
    <location>
        <begin position="903"/>
        <end position="932"/>
    </location>
</feature>
<evidence type="ECO:0000256" key="5">
    <source>
        <dbReference type="SAM" id="MobiDB-lite"/>
    </source>
</evidence>
<feature type="signal peptide" evidence="6">
    <location>
        <begin position="1"/>
        <end position="23"/>
    </location>
</feature>
<feature type="region of interest" description="Disordered" evidence="5">
    <location>
        <begin position="240"/>
        <end position="262"/>
    </location>
</feature>
<evidence type="ECO:0000256" key="3">
    <source>
        <dbReference type="ARBA" id="ARBA00022824"/>
    </source>
</evidence>
<accession>A0A316ZES4</accession>
<dbReference type="PANTHER" id="PTHR40787:SF3">
    <property type="entry name" value="PROTEIN TRANSPORT PROTEIN SEC39"/>
    <property type="match status" value="1"/>
</dbReference>
<dbReference type="GO" id="GO:0005783">
    <property type="term" value="C:endoplasmic reticulum"/>
    <property type="evidence" value="ECO:0007669"/>
    <property type="project" value="UniProtKB-SubCell"/>
</dbReference>
<feature type="chain" id="PRO_5016385428" description="Sec39 domain-containing protein" evidence="6">
    <location>
        <begin position="24"/>
        <end position="1016"/>
    </location>
</feature>
<dbReference type="OrthoDB" id="27490at2759"/>
<sequence length="1016" mass="106912">MPSQRTLKRLFLRSTALLPAASAEPPPSYAEGLAALDGVHSAPWALSAVLALLQRPDIEAREVDALVARVLRRTQAHEMQTLEQPARLELLQLRRRALRIARLARTHAALASSSLAAAASASSSSSSLHEFLALSAPQHAAQLAQHGDARGLVALLRALPAPALRDARASREGLVRLLLFARALQGEQLDAHVEALLPRLMEKGGVWEEQIAQEQQEDATDATDVTDELEVRRQLDEVYGPLDETPTLPPSADTSSHSAVTSSRVDGAHRLATYYVDLIHWLECSVGNAAAALQVARFASAQLSDATPSSATQDLERLREDLALLSAAPTCTSLADFRLSLMPARRDATLLSYLRASPPATGALLELLSSLASRSEGGAFDAHVSLLSTLLTLLDDADEEALRILALILPALPLEEDETARVVLSATYSTQATSGKSRVYLSALLKPSLETSTCSTAPVDPEHLAVLLETGPRASALYELLPSPASPLLSLAAAHLRTLKFCAARATLLAPSAIARAAADQRTQAELCLRLLRAGEARNREWRTLAREVGEMTQEGATLELLGGKEAARMLLEECLKSADLQAFKSLLSDPHAGAQLSSEELEALVLRCSNELFASATSANLHRGEMRGAYDSLAVLPSSPALQAERAFIEGVSRLSSYNMSTRHGTSSSAQISPSQVRSSSDRLDLIARLLSLNDEAYRTPAQILELAHKLCAVPSPGKQVIEHSLIEARTLSFIAGAALAASDFAAARSACEQLVALASSLDARTADASLGAPAREEAGQRLAQVQEAAWQSSVQLARHPEWSEARAKADVMASVLALCPPARLAAFLKQWRELDALAAAAAAPATRRTRDRGTGASSTTARGSSTAAASYSHRASAVAAAAASAASPFSSLFSATLRRASPSSSSSSSSVLVGAGGATQPKPTAPAGGFGRAAQLFDRLGEYGAGAAEAQGLHSVYDPAERAARAARSFLGGLAGSGAAAAAREGEKDGATAAQTTFSLSRGVGWLMGEEERR</sequence>
<evidence type="ECO:0000259" key="7">
    <source>
        <dbReference type="Pfam" id="PF08314"/>
    </source>
</evidence>
<dbReference type="AlphaFoldDB" id="A0A316ZES4"/>
<evidence type="ECO:0000256" key="6">
    <source>
        <dbReference type="SAM" id="SignalP"/>
    </source>
</evidence>
<evidence type="ECO:0000256" key="1">
    <source>
        <dbReference type="ARBA" id="ARBA00004240"/>
    </source>
</evidence>
<dbReference type="InterPro" id="IPR013244">
    <property type="entry name" value="Sec39_domain"/>
</dbReference>
<keyword evidence="2" id="KW-0813">Transport</keyword>
<dbReference type="Pfam" id="PF08314">
    <property type="entry name" value="Sec39"/>
    <property type="match status" value="1"/>
</dbReference>
<keyword evidence="6" id="KW-0732">Signal</keyword>
<dbReference type="STRING" id="58919.A0A316ZES4"/>
<reference evidence="8 9" key="1">
    <citation type="journal article" date="2018" name="Mol. Biol. Evol.">
        <title>Broad Genomic Sampling Reveals a Smut Pathogenic Ancestry of the Fungal Clade Ustilaginomycotina.</title>
        <authorList>
            <person name="Kijpornyongpan T."/>
            <person name="Mondo S.J."/>
            <person name="Barry K."/>
            <person name="Sandor L."/>
            <person name="Lee J."/>
            <person name="Lipzen A."/>
            <person name="Pangilinan J."/>
            <person name="LaButti K."/>
            <person name="Hainaut M."/>
            <person name="Henrissat B."/>
            <person name="Grigoriev I.V."/>
            <person name="Spatafora J.W."/>
            <person name="Aime M.C."/>
        </authorList>
    </citation>
    <scope>NUCLEOTIDE SEQUENCE [LARGE SCALE GENOMIC DNA]</scope>
    <source>
        <strain evidence="8 9">MCA 4186</strain>
    </source>
</reference>
<feature type="domain" description="Sec39" evidence="7">
    <location>
        <begin position="419"/>
        <end position="838"/>
    </location>
</feature>
<evidence type="ECO:0000313" key="8">
    <source>
        <dbReference type="EMBL" id="PWN98763.1"/>
    </source>
</evidence>
<feature type="compositionally biased region" description="Low complexity" evidence="5">
    <location>
        <begin position="903"/>
        <end position="912"/>
    </location>
</feature>
<dbReference type="EMBL" id="KZ819290">
    <property type="protein sequence ID" value="PWN98763.1"/>
    <property type="molecule type" value="Genomic_DNA"/>
</dbReference>
<evidence type="ECO:0000256" key="4">
    <source>
        <dbReference type="ARBA" id="ARBA00022927"/>
    </source>
</evidence>
<organism evidence="8 9">
    <name type="scientific">Tilletiopsis washingtonensis</name>
    <dbReference type="NCBI Taxonomy" id="58919"/>
    <lineage>
        <taxon>Eukaryota</taxon>
        <taxon>Fungi</taxon>
        <taxon>Dikarya</taxon>
        <taxon>Basidiomycota</taxon>
        <taxon>Ustilaginomycotina</taxon>
        <taxon>Exobasidiomycetes</taxon>
        <taxon>Entylomatales</taxon>
        <taxon>Entylomatales incertae sedis</taxon>
        <taxon>Tilletiopsis</taxon>
    </lineage>
</organism>
<feature type="region of interest" description="Disordered" evidence="5">
    <location>
        <begin position="844"/>
        <end position="869"/>
    </location>
</feature>
<dbReference type="PANTHER" id="PTHR40787">
    <property type="entry name" value="SECRETED PROTEIN"/>
    <property type="match status" value="1"/>
</dbReference>
<dbReference type="Proteomes" id="UP000245946">
    <property type="component" value="Unassembled WGS sequence"/>
</dbReference>
<dbReference type="GO" id="GO:0015031">
    <property type="term" value="P:protein transport"/>
    <property type="evidence" value="ECO:0007669"/>
    <property type="project" value="UniProtKB-KW"/>
</dbReference>
<keyword evidence="3" id="KW-0256">Endoplasmic reticulum</keyword>
<evidence type="ECO:0000313" key="9">
    <source>
        <dbReference type="Proteomes" id="UP000245946"/>
    </source>
</evidence>
<evidence type="ECO:0000256" key="2">
    <source>
        <dbReference type="ARBA" id="ARBA00022448"/>
    </source>
</evidence>
<name>A0A316ZES4_9BASI</name>
<protein>
    <recommendedName>
        <fullName evidence="7">Sec39 domain-containing protein</fullName>
    </recommendedName>
</protein>
<dbReference type="GeneID" id="37269646"/>
<proteinExistence type="predicted"/>